<reference evidence="1" key="1">
    <citation type="submission" date="2020-05" db="EMBL/GenBank/DDBJ databases">
        <title>Phylogenomic resolution of chytrid fungi.</title>
        <authorList>
            <person name="Stajich J.E."/>
            <person name="Amses K."/>
            <person name="Simmons R."/>
            <person name="Seto K."/>
            <person name="Myers J."/>
            <person name="Bonds A."/>
            <person name="Quandt C.A."/>
            <person name="Barry K."/>
            <person name="Liu P."/>
            <person name="Grigoriev I."/>
            <person name="Longcore J.E."/>
            <person name="James T.Y."/>
        </authorList>
    </citation>
    <scope>NUCLEOTIDE SEQUENCE</scope>
    <source>
        <strain evidence="1">JEL0513</strain>
    </source>
</reference>
<comment type="caution">
    <text evidence="1">The sequence shown here is derived from an EMBL/GenBank/DDBJ whole genome shotgun (WGS) entry which is preliminary data.</text>
</comment>
<dbReference type="InterPro" id="IPR027417">
    <property type="entry name" value="P-loop_NTPase"/>
</dbReference>
<evidence type="ECO:0000313" key="1">
    <source>
        <dbReference type="EMBL" id="KAJ3115101.1"/>
    </source>
</evidence>
<dbReference type="SUPFAM" id="SSF52540">
    <property type="entry name" value="P-loop containing nucleoside triphosphate hydrolases"/>
    <property type="match status" value="1"/>
</dbReference>
<dbReference type="PANTHER" id="PTHR10285">
    <property type="entry name" value="URIDINE KINASE"/>
    <property type="match status" value="1"/>
</dbReference>
<organism evidence="1 2">
    <name type="scientific">Physocladia obscura</name>
    <dbReference type="NCBI Taxonomy" id="109957"/>
    <lineage>
        <taxon>Eukaryota</taxon>
        <taxon>Fungi</taxon>
        <taxon>Fungi incertae sedis</taxon>
        <taxon>Chytridiomycota</taxon>
        <taxon>Chytridiomycota incertae sedis</taxon>
        <taxon>Chytridiomycetes</taxon>
        <taxon>Chytridiales</taxon>
        <taxon>Chytriomycetaceae</taxon>
        <taxon>Physocladia</taxon>
    </lineage>
</organism>
<keyword evidence="2" id="KW-1185">Reference proteome</keyword>
<name>A0AAD5SXU7_9FUNG</name>
<protein>
    <recommendedName>
        <fullName evidence="3">P-loop containing nucleoside triphosphate hydrolase protein</fullName>
    </recommendedName>
</protein>
<dbReference type="Gene3D" id="3.40.50.300">
    <property type="entry name" value="P-loop containing nucleotide triphosphate hydrolases"/>
    <property type="match status" value="1"/>
</dbReference>
<gene>
    <name evidence="1" type="ORF">HK100_001458</name>
</gene>
<sequence>MNQIVLDHIIDNFIRLRGAELGIKSRENLNYERAKRKSPSAPLVVGISGPQGSGKTTLTANVLNQIIERKKTNIILTVIFPVLNIQLIRLLETTYNLKAICFSLDDFYYSFTDQQKIRHENPNNPLLEYRGNPGTHDIPLLLNFFERVASKQRIVTASHEGDGNEETFKTLKIPRFDKSLRGGRGDRCNIAEWNTATLPVDVILFEGWCLGFQAVLDSSRVERIINNASSIFENTSDHVFDPNLVTLDNLMQVQANLADFQNVVYKFIDVFVHIFVEDITVVYDWRIEQEESMRTKAGDFSVGLSVKQVEKSVFGYF</sequence>
<accession>A0AAD5SXU7</accession>
<evidence type="ECO:0008006" key="3">
    <source>
        <dbReference type="Google" id="ProtNLM"/>
    </source>
</evidence>
<dbReference type="AlphaFoldDB" id="A0AAD5SXU7"/>
<evidence type="ECO:0000313" key="2">
    <source>
        <dbReference type="Proteomes" id="UP001211907"/>
    </source>
</evidence>
<dbReference type="EMBL" id="JADGJH010001315">
    <property type="protein sequence ID" value="KAJ3115101.1"/>
    <property type="molecule type" value="Genomic_DNA"/>
</dbReference>
<dbReference type="Proteomes" id="UP001211907">
    <property type="component" value="Unassembled WGS sequence"/>
</dbReference>
<proteinExistence type="predicted"/>